<proteinExistence type="predicted"/>
<organism evidence="3 4">
    <name type="scientific">Asbolus verrucosus</name>
    <name type="common">Desert ironclad beetle</name>
    <dbReference type="NCBI Taxonomy" id="1661398"/>
    <lineage>
        <taxon>Eukaryota</taxon>
        <taxon>Metazoa</taxon>
        <taxon>Ecdysozoa</taxon>
        <taxon>Arthropoda</taxon>
        <taxon>Hexapoda</taxon>
        <taxon>Insecta</taxon>
        <taxon>Pterygota</taxon>
        <taxon>Neoptera</taxon>
        <taxon>Endopterygota</taxon>
        <taxon>Coleoptera</taxon>
        <taxon>Polyphaga</taxon>
        <taxon>Cucujiformia</taxon>
        <taxon>Tenebrionidae</taxon>
        <taxon>Pimeliinae</taxon>
        <taxon>Asbolus</taxon>
    </lineage>
</organism>
<keyword evidence="2" id="KW-0449">Lipoprotein</keyword>
<protein>
    <submittedName>
        <fullName evidence="3">Ragulator complex protein LAMTOR1</fullName>
    </submittedName>
</protein>
<gene>
    <name evidence="3" type="ORF">BDFB_002094</name>
</gene>
<dbReference type="PANTHER" id="PTHR13401:SF2">
    <property type="entry name" value="RAGULATOR COMPLEX PROTEIN LAMTOR1"/>
    <property type="match status" value="1"/>
</dbReference>
<dbReference type="Proteomes" id="UP000292052">
    <property type="component" value="Unassembled WGS sequence"/>
</dbReference>
<dbReference type="GO" id="GO:0071230">
    <property type="term" value="P:cellular response to amino acid stimulus"/>
    <property type="evidence" value="ECO:0007669"/>
    <property type="project" value="TreeGrafter"/>
</dbReference>
<dbReference type="AlphaFoldDB" id="A0A482V8H8"/>
<comment type="caution">
    <text evidence="3">The sequence shown here is derived from an EMBL/GenBank/DDBJ whole genome shotgun (WGS) entry which is preliminary data.</text>
</comment>
<keyword evidence="4" id="KW-1185">Reference proteome</keyword>
<name>A0A482V8H8_ASBVE</name>
<evidence type="ECO:0000313" key="3">
    <source>
        <dbReference type="EMBL" id="RZB39494.1"/>
    </source>
</evidence>
<dbReference type="GO" id="GO:0060090">
    <property type="term" value="F:molecular adaptor activity"/>
    <property type="evidence" value="ECO:0007669"/>
    <property type="project" value="TreeGrafter"/>
</dbReference>
<dbReference type="GO" id="GO:0071986">
    <property type="term" value="C:Ragulator complex"/>
    <property type="evidence" value="ECO:0007669"/>
    <property type="project" value="TreeGrafter"/>
</dbReference>
<keyword evidence="1" id="KW-0519">Myristate</keyword>
<sequence length="102" mass="11744">NVIDVAALDSHNLQQHEYVERMKQYNIRVQQVCATKKNKLTNKLKNCILEDIPWTDKILHSEPINIDDKVLITSAIEKAAVAINEIKVEHKEDLVVPFRIPC</sequence>
<reference evidence="3 4" key="1">
    <citation type="submission" date="2017-03" db="EMBL/GenBank/DDBJ databases">
        <title>Genome of the blue death feigning beetle - Asbolus verrucosus.</title>
        <authorList>
            <person name="Rider S.D."/>
        </authorList>
    </citation>
    <scope>NUCLEOTIDE SEQUENCE [LARGE SCALE GENOMIC DNA]</scope>
    <source>
        <strain evidence="3">Butters</strain>
        <tissue evidence="3">Head and leg muscle</tissue>
    </source>
</reference>
<dbReference type="GO" id="GO:0005085">
    <property type="term" value="F:guanyl-nucleotide exchange factor activity"/>
    <property type="evidence" value="ECO:0007669"/>
    <property type="project" value="TreeGrafter"/>
</dbReference>
<dbReference type="GO" id="GO:0005765">
    <property type="term" value="C:lysosomal membrane"/>
    <property type="evidence" value="ECO:0007669"/>
    <property type="project" value="TreeGrafter"/>
</dbReference>
<evidence type="ECO:0000256" key="1">
    <source>
        <dbReference type="ARBA" id="ARBA00022707"/>
    </source>
</evidence>
<dbReference type="OrthoDB" id="5562028at2759"/>
<dbReference type="EMBL" id="QDEB01127800">
    <property type="protein sequence ID" value="RZB39494.1"/>
    <property type="molecule type" value="Genomic_DNA"/>
</dbReference>
<evidence type="ECO:0000256" key="2">
    <source>
        <dbReference type="ARBA" id="ARBA00023288"/>
    </source>
</evidence>
<dbReference type="GO" id="GO:0043410">
    <property type="term" value="P:positive regulation of MAPK cascade"/>
    <property type="evidence" value="ECO:0007669"/>
    <property type="project" value="TreeGrafter"/>
</dbReference>
<evidence type="ECO:0000313" key="4">
    <source>
        <dbReference type="Proteomes" id="UP000292052"/>
    </source>
</evidence>
<accession>A0A482V8H8</accession>
<dbReference type="PANTHER" id="PTHR13401">
    <property type="entry name" value="RAGULATOR COMPLEX PROTEIN LAMTOR1"/>
    <property type="match status" value="1"/>
</dbReference>
<feature type="non-terminal residue" evidence="3">
    <location>
        <position position="1"/>
    </location>
</feature>
<dbReference type="STRING" id="1661398.A0A482V8H8"/>
<dbReference type="GO" id="GO:0001919">
    <property type="term" value="P:regulation of receptor recycling"/>
    <property type="evidence" value="ECO:0007669"/>
    <property type="project" value="TreeGrafter"/>
</dbReference>